<dbReference type="InterPro" id="IPR024491">
    <property type="entry name" value="Se_SelK/SelG"/>
</dbReference>
<feature type="transmembrane region" description="Helical" evidence="2">
    <location>
        <begin position="20"/>
        <end position="39"/>
    </location>
</feature>
<gene>
    <name evidence="3" type="ORF">ABEB36_001174</name>
</gene>
<organism evidence="3 4">
    <name type="scientific">Hypothenemus hampei</name>
    <name type="common">Coffee berry borer</name>
    <dbReference type="NCBI Taxonomy" id="57062"/>
    <lineage>
        <taxon>Eukaryota</taxon>
        <taxon>Metazoa</taxon>
        <taxon>Ecdysozoa</taxon>
        <taxon>Arthropoda</taxon>
        <taxon>Hexapoda</taxon>
        <taxon>Insecta</taxon>
        <taxon>Pterygota</taxon>
        <taxon>Neoptera</taxon>
        <taxon>Endopterygota</taxon>
        <taxon>Coleoptera</taxon>
        <taxon>Polyphaga</taxon>
        <taxon>Cucujiformia</taxon>
        <taxon>Curculionidae</taxon>
        <taxon>Scolytinae</taxon>
        <taxon>Hypothenemus</taxon>
    </lineage>
</organism>
<keyword evidence="4" id="KW-1185">Reference proteome</keyword>
<evidence type="ECO:0000256" key="2">
    <source>
        <dbReference type="SAM" id="Phobius"/>
    </source>
</evidence>
<evidence type="ECO:0000313" key="3">
    <source>
        <dbReference type="EMBL" id="KAL1517407.1"/>
    </source>
</evidence>
<evidence type="ECO:0000313" key="4">
    <source>
        <dbReference type="Proteomes" id="UP001566132"/>
    </source>
</evidence>
<reference evidence="3 4" key="1">
    <citation type="submission" date="2024-05" db="EMBL/GenBank/DDBJ databases">
        <title>Genetic variation in Jamaican populations of the coffee berry borer (Hypothenemus hampei).</title>
        <authorList>
            <person name="Errbii M."/>
            <person name="Myrie A."/>
        </authorList>
    </citation>
    <scope>NUCLEOTIDE SEQUENCE [LARGE SCALE GENOMIC DNA]</scope>
    <source>
        <strain evidence="3">JA-Hopewell-2020-01-JO</strain>
        <tissue evidence="3">Whole body</tissue>
    </source>
</reference>
<proteinExistence type="predicted"/>
<sequence>MVYIKNDGTLSQEPPIHLKLLRFIVGTFTFIIFFFKSLVGLDTRSSGNSGSNFFRGGGGGDGHRPFRPGGGGGGGGGGPNIRTMRDINPPTVRGVSGCPGGSCGM</sequence>
<feature type="compositionally biased region" description="Gly residues" evidence="1">
    <location>
        <begin position="68"/>
        <end position="79"/>
    </location>
</feature>
<protein>
    <submittedName>
        <fullName evidence="3">Uncharacterized protein</fullName>
    </submittedName>
</protein>
<name>A0ABD1FDQ9_HYPHA</name>
<keyword evidence="2" id="KW-0812">Transmembrane</keyword>
<dbReference type="Pfam" id="PF10961">
    <property type="entry name" value="SelK_SelG"/>
    <property type="match status" value="1"/>
</dbReference>
<dbReference type="AlphaFoldDB" id="A0ABD1FDQ9"/>
<comment type="caution">
    <text evidence="3">The sequence shown here is derived from an EMBL/GenBank/DDBJ whole genome shotgun (WGS) entry which is preliminary data.</text>
</comment>
<dbReference type="EMBL" id="JBDJPC010000001">
    <property type="protein sequence ID" value="KAL1517407.1"/>
    <property type="molecule type" value="Genomic_DNA"/>
</dbReference>
<keyword evidence="2" id="KW-0472">Membrane</keyword>
<evidence type="ECO:0000256" key="1">
    <source>
        <dbReference type="SAM" id="MobiDB-lite"/>
    </source>
</evidence>
<accession>A0ABD1FDQ9</accession>
<feature type="region of interest" description="Disordered" evidence="1">
    <location>
        <begin position="52"/>
        <end position="105"/>
    </location>
</feature>
<dbReference type="Proteomes" id="UP001566132">
    <property type="component" value="Unassembled WGS sequence"/>
</dbReference>
<keyword evidence="2" id="KW-1133">Transmembrane helix</keyword>